<dbReference type="eggNOG" id="COG1475">
    <property type="taxonomic scope" value="Bacteria"/>
</dbReference>
<dbReference type="GO" id="GO:0005694">
    <property type="term" value="C:chromosome"/>
    <property type="evidence" value="ECO:0007669"/>
    <property type="project" value="TreeGrafter"/>
</dbReference>
<protein>
    <recommendedName>
        <fullName evidence="4">ParB/Sulfiredoxin domain-containing protein</fullName>
    </recommendedName>
</protein>
<dbReference type="AlphaFoldDB" id="A0A084IJ28"/>
<keyword evidence="3" id="KW-1185">Reference proteome</keyword>
<dbReference type="SUPFAM" id="SSF110849">
    <property type="entry name" value="ParB/Sulfiredoxin"/>
    <property type="match status" value="1"/>
</dbReference>
<dbReference type="InterPro" id="IPR022304">
    <property type="entry name" value="ICE_PFGI_1_ParB"/>
</dbReference>
<dbReference type="Proteomes" id="UP000028302">
    <property type="component" value="Unassembled WGS sequence"/>
</dbReference>
<comment type="caution">
    <text evidence="2">The sequence shown here is derived from an EMBL/GenBank/DDBJ whole genome shotgun (WGS) entry which is preliminary data.</text>
</comment>
<dbReference type="RefSeq" id="WP_084189001.1">
    <property type="nucleotide sequence ID" value="NZ_APNK01000024.1"/>
</dbReference>
<dbReference type="InterPro" id="IPR050336">
    <property type="entry name" value="Chromosome_partition/occlusion"/>
</dbReference>
<proteinExistence type="predicted"/>
<evidence type="ECO:0008006" key="4">
    <source>
        <dbReference type="Google" id="ProtNLM"/>
    </source>
</evidence>
<dbReference type="EMBL" id="APNK01000024">
    <property type="protein sequence ID" value="KEZ76712.1"/>
    <property type="molecule type" value="Genomic_DNA"/>
</dbReference>
<dbReference type="STRING" id="1304275.C41B8_13895"/>
<feature type="region of interest" description="Disordered" evidence="1">
    <location>
        <begin position="289"/>
        <end position="396"/>
    </location>
</feature>
<organism evidence="2 3">
    <name type="scientific">Salinisphaera hydrothermalis (strain C41B8)</name>
    <dbReference type="NCBI Taxonomy" id="1304275"/>
    <lineage>
        <taxon>Bacteria</taxon>
        <taxon>Pseudomonadati</taxon>
        <taxon>Pseudomonadota</taxon>
        <taxon>Gammaproteobacteria</taxon>
        <taxon>Salinisphaerales</taxon>
        <taxon>Salinisphaeraceae</taxon>
        <taxon>Salinisphaera</taxon>
    </lineage>
</organism>
<name>A0A084IJ28_SALHC</name>
<dbReference type="NCBIfam" id="TIGR03764">
    <property type="entry name" value="ICE_PFGI_1_parB"/>
    <property type="match status" value="1"/>
</dbReference>
<sequence>MSRKSLTDGQENTPSQPPSEHDVADAARPPSQVAIPMRVDVDQIVPYDRNPRRMTNTAYAQIKASIRANGLDQVLSITQRSDTDQPDVYMIGAGGNTRLNAVKALWQETGDERFKQIWCQYYPWAGDTRALLAHIRENDLRSDLTFIDRAIAIQELRTLIESDIGQSLSQRELKNQLKERGYQVSQTMIHWYDYTIDTLYPVIPNVLQSGIGRTTIAKIHALQRAFGKAWAAMDLGAADDANHLFAQTLQRHDGDILDVDALRRDLEEELSVSADCDMQRASLELGAALGGPSDFDADTDPGTQASASPIKASPQPPTAPPATDTTTDENESRSAPRAKSTPPGDHGGASVPGETGASDTGRPNAYGCGDDHDPSTAPDPGQTDTKPSPPNDLKSLRSRCWTLSNRIAQGSRLGDIVVPIHAGLGFLVGPVPVNVQQSWHPEIGRSAMCVWWHLATLAEQFARHGHAYAYLPEAWQSRRIGDAVRQARDSQQAFSRWQWEQADRGLFADVPALEPNDMGPMLYQSWPDPRWHDWIQLVEAYREIYRQTNNTPWGPLHHADEGV</sequence>
<reference evidence="2 3" key="1">
    <citation type="submission" date="2013-03" db="EMBL/GenBank/DDBJ databases">
        <title>Salinisphaera hydrothermalis C41B8 Genome Sequencing.</title>
        <authorList>
            <person name="Li C."/>
            <person name="Lai Q."/>
            <person name="Shao Z."/>
        </authorList>
    </citation>
    <scope>NUCLEOTIDE SEQUENCE [LARGE SCALE GENOMIC DNA]</scope>
    <source>
        <strain evidence="2 3">C41B8</strain>
    </source>
</reference>
<gene>
    <name evidence="2" type="ORF">C41B8_13895</name>
</gene>
<evidence type="ECO:0000256" key="1">
    <source>
        <dbReference type="SAM" id="MobiDB-lite"/>
    </source>
</evidence>
<dbReference type="InterPro" id="IPR036086">
    <property type="entry name" value="ParB/Sulfiredoxin_sf"/>
</dbReference>
<dbReference type="OrthoDB" id="7656008at2"/>
<evidence type="ECO:0000313" key="3">
    <source>
        <dbReference type="Proteomes" id="UP000028302"/>
    </source>
</evidence>
<accession>A0A084IJ28</accession>
<dbReference type="PANTHER" id="PTHR33375">
    <property type="entry name" value="CHROMOSOME-PARTITIONING PROTEIN PARB-RELATED"/>
    <property type="match status" value="1"/>
</dbReference>
<evidence type="ECO:0000313" key="2">
    <source>
        <dbReference type="EMBL" id="KEZ76712.1"/>
    </source>
</evidence>
<dbReference type="PANTHER" id="PTHR33375:SF1">
    <property type="entry name" value="CHROMOSOME-PARTITIONING PROTEIN PARB-RELATED"/>
    <property type="match status" value="1"/>
</dbReference>
<dbReference type="GO" id="GO:0007059">
    <property type="term" value="P:chromosome segregation"/>
    <property type="evidence" value="ECO:0007669"/>
    <property type="project" value="TreeGrafter"/>
</dbReference>
<feature type="region of interest" description="Disordered" evidence="1">
    <location>
        <begin position="1"/>
        <end position="32"/>
    </location>
</feature>